<keyword evidence="3" id="KW-1185">Reference proteome</keyword>
<protein>
    <submittedName>
        <fullName evidence="2">Uncharacterized protein</fullName>
    </submittedName>
</protein>
<evidence type="ECO:0000313" key="2">
    <source>
        <dbReference type="EMBL" id="KAF7277087.1"/>
    </source>
</evidence>
<organism evidence="2 3">
    <name type="scientific">Rhynchophorus ferrugineus</name>
    <name type="common">Red palm weevil</name>
    <name type="synonym">Curculio ferrugineus</name>
    <dbReference type="NCBI Taxonomy" id="354439"/>
    <lineage>
        <taxon>Eukaryota</taxon>
        <taxon>Metazoa</taxon>
        <taxon>Ecdysozoa</taxon>
        <taxon>Arthropoda</taxon>
        <taxon>Hexapoda</taxon>
        <taxon>Insecta</taxon>
        <taxon>Pterygota</taxon>
        <taxon>Neoptera</taxon>
        <taxon>Endopterygota</taxon>
        <taxon>Coleoptera</taxon>
        <taxon>Polyphaga</taxon>
        <taxon>Cucujiformia</taxon>
        <taxon>Curculionidae</taxon>
        <taxon>Dryophthorinae</taxon>
        <taxon>Rhynchophorus</taxon>
    </lineage>
</organism>
<name>A0A834IDH2_RHYFE</name>
<evidence type="ECO:0000313" key="3">
    <source>
        <dbReference type="Proteomes" id="UP000625711"/>
    </source>
</evidence>
<dbReference type="EMBL" id="JAACXV010004231">
    <property type="protein sequence ID" value="KAF7277087.1"/>
    <property type="molecule type" value="Genomic_DNA"/>
</dbReference>
<proteinExistence type="predicted"/>
<gene>
    <name evidence="2" type="ORF">GWI33_009461</name>
</gene>
<comment type="caution">
    <text evidence="2">The sequence shown here is derived from an EMBL/GenBank/DDBJ whole genome shotgun (WGS) entry which is preliminary data.</text>
</comment>
<feature type="region of interest" description="Disordered" evidence="1">
    <location>
        <begin position="64"/>
        <end position="94"/>
    </location>
</feature>
<sequence length="151" mass="16574">MALDTHLSRFVTDPRAKSPLSADKIGKVQIVRDLSAPICRSAATLTRFLGLEQNQRVVDGRGDVVGVGKEQGSGKVIRKPNPESSPPTHRHPDHVDRVSAADKLSNDDAVLFRGFSRGLDKHRLHANYTLLKIDLSSAHHKDVGLFLIADR</sequence>
<evidence type="ECO:0000256" key="1">
    <source>
        <dbReference type="SAM" id="MobiDB-lite"/>
    </source>
</evidence>
<dbReference type="Proteomes" id="UP000625711">
    <property type="component" value="Unassembled WGS sequence"/>
</dbReference>
<dbReference type="AlphaFoldDB" id="A0A834IDH2"/>
<accession>A0A834IDH2</accession>
<reference evidence="2" key="1">
    <citation type="submission" date="2020-08" db="EMBL/GenBank/DDBJ databases">
        <title>Genome sequencing and assembly of the red palm weevil Rhynchophorus ferrugineus.</title>
        <authorList>
            <person name="Dias G.B."/>
            <person name="Bergman C.M."/>
            <person name="Manee M."/>
        </authorList>
    </citation>
    <scope>NUCLEOTIDE SEQUENCE</scope>
    <source>
        <strain evidence="2">AA-2017</strain>
        <tissue evidence="2">Whole larva</tissue>
    </source>
</reference>